<evidence type="ECO:0000313" key="4">
    <source>
        <dbReference type="Proteomes" id="UP000184222"/>
    </source>
</evidence>
<dbReference type="Pfam" id="PF19489">
    <property type="entry name" value="SLT_4"/>
    <property type="match status" value="1"/>
</dbReference>
<keyword evidence="4" id="KW-1185">Reference proteome</keyword>
<feature type="domain" description="Transglycosylase SLT" evidence="2">
    <location>
        <begin position="17"/>
        <end position="185"/>
    </location>
</feature>
<dbReference type="AlphaFoldDB" id="A0A1L4BSK2"/>
<feature type="chain" id="PRO_5012950465" description="Transglycosylase SLT domain-containing protein" evidence="1">
    <location>
        <begin position="24"/>
        <end position="187"/>
    </location>
</feature>
<dbReference type="RefSeq" id="WP_072712337.1">
    <property type="nucleotide sequence ID" value="NZ_CP016796.1"/>
</dbReference>
<name>A0A1L4BSK2_9GAMM</name>
<reference evidence="3 4" key="1">
    <citation type="journal article" date="2016" name="Appl. Environ. Microbiol.">
        <title>Whole genome relationships among Francisella bacteria of diverse origin define new species and provide specific regions for detection.</title>
        <authorList>
            <person name="Challacombe J.F."/>
            <person name="Petersen J.M."/>
            <person name="Gallegos-Graves V."/>
            <person name="Hodge D."/>
            <person name="Pillai S."/>
            <person name="Kuske C.R."/>
        </authorList>
    </citation>
    <scope>NUCLEOTIDE SEQUENCE [LARGE SCALE GENOMIC DNA]</scope>
    <source>
        <strain evidence="4">TX07-7310</strain>
    </source>
</reference>
<feature type="signal peptide" evidence="1">
    <location>
        <begin position="1"/>
        <end position="23"/>
    </location>
</feature>
<gene>
    <name evidence="3" type="ORF">F7310_05395</name>
</gene>
<evidence type="ECO:0000313" key="3">
    <source>
        <dbReference type="EMBL" id="API86820.1"/>
    </source>
</evidence>
<accession>A0A1L4BSK2</accession>
<sequence length="187" mass="21588">MKKQNLAIIILSIFFLSTTNIFAKTESSPNTNICQILKHHPDWQNSLKKADKEYGISPAFTLAVIHQESKFHANAKNRYSSAFGYAQALNSTWRIFQRDVKPNAKRNSFNDSVEFVDWYMARLAHKLHLKASDRFDLYLAYMLGEGGFKNYLDNPYQSNSVLKKEAIAAKVRLKSQVYDLELRNCEI</sequence>
<organism evidence="3 4">
    <name type="scientific">Francisella uliginis</name>
    <dbReference type="NCBI Taxonomy" id="573570"/>
    <lineage>
        <taxon>Bacteria</taxon>
        <taxon>Pseudomonadati</taxon>
        <taxon>Pseudomonadota</taxon>
        <taxon>Gammaproteobacteria</taxon>
        <taxon>Thiotrichales</taxon>
        <taxon>Francisellaceae</taxon>
        <taxon>Francisella</taxon>
    </lineage>
</organism>
<evidence type="ECO:0000259" key="2">
    <source>
        <dbReference type="Pfam" id="PF19489"/>
    </source>
</evidence>
<dbReference type="EMBL" id="CP016796">
    <property type="protein sequence ID" value="API86820.1"/>
    <property type="molecule type" value="Genomic_DNA"/>
</dbReference>
<dbReference type="Gene3D" id="1.10.530.10">
    <property type="match status" value="1"/>
</dbReference>
<dbReference type="KEGG" id="frx:F7310_05395"/>
<keyword evidence="1" id="KW-0732">Signal</keyword>
<dbReference type="SUPFAM" id="SSF53955">
    <property type="entry name" value="Lysozyme-like"/>
    <property type="match status" value="1"/>
</dbReference>
<evidence type="ECO:0000256" key="1">
    <source>
        <dbReference type="SAM" id="SignalP"/>
    </source>
</evidence>
<dbReference type="STRING" id="573570.F7310_05395"/>
<dbReference type="Proteomes" id="UP000184222">
    <property type="component" value="Chromosome"/>
</dbReference>
<dbReference type="OrthoDB" id="9789144at2"/>
<proteinExistence type="predicted"/>
<dbReference type="InterPro" id="IPR023346">
    <property type="entry name" value="Lysozyme-like_dom_sf"/>
</dbReference>
<protein>
    <recommendedName>
        <fullName evidence="2">Transglycosylase SLT domain-containing protein</fullName>
    </recommendedName>
</protein>
<dbReference type="InterPro" id="IPR045795">
    <property type="entry name" value="SLT_4"/>
</dbReference>